<evidence type="ECO:0000313" key="1">
    <source>
        <dbReference type="EMBL" id="TQK86067.1"/>
    </source>
</evidence>
<gene>
    <name evidence="1" type="ORF">FB563_6133</name>
</gene>
<proteinExistence type="predicted"/>
<dbReference type="EMBL" id="VFNX01000002">
    <property type="protein sequence ID" value="TQK86067.1"/>
    <property type="molecule type" value="Genomic_DNA"/>
</dbReference>
<accession>A0A542TH75</accession>
<evidence type="ECO:0000313" key="2">
    <source>
        <dbReference type="Proteomes" id="UP000318103"/>
    </source>
</evidence>
<organism evidence="1 2">
    <name type="scientific">Streptomyces puniciscabiei</name>
    <dbReference type="NCBI Taxonomy" id="164348"/>
    <lineage>
        <taxon>Bacteria</taxon>
        <taxon>Bacillati</taxon>
        <taxon>Actinomycetota</taxon>
        <taxon>Actinomycetes</taxon>
        <taxon>Kitasatosporales</taxon>
        <taxon>Streptomycetaceae</taxon>
        <taxon>Streptomyces</taxon>
    </lineage>
</organism>
<name>A0A542TH75_9ACTN</name>
<protein>
    <submittedName>
        <fullName evidence="1">Uncharacterized protein</fullName>
    </submittedName>
</protein>
<keyword evidence="2" id="KW-1185">Reference proteome</keyword>
<comment type="caution">
    <text evidence="1">The sequence shown here is derived from an EMBL/GenBank/DDBJ whole genome shotgun (WGS) entry which is preliminary data.</text>
</comment>
<reference evidence="1 2" key="1">
    <citation type="submission" date="2019-06" db="EMBL/GenBank/DDBJ databases">
        <title>Sequencing the genomes of 1000 actinobacteria strains.</title>
        <authorList>
            <person name="Klenk H.-P."/>
        </authorList>
    </citation>
    <scope>NUCLEOTIDE SEQUENCE [LARGE SCALE GENOMIC DNA]</scope>
    <source>
        <strain evidence="1 2">DSM 41929</strain>
    </source>
</reference>
<dbReference type="Proteomes" id="UP000318103">
    <property type="component" value="Unassembled WGS sequence"/>
</dbReference>
<dbReference type="AlphaFoldDB" id="A0A542TH75"/>
<sequence length="58" mass="6182">MVSTVTGCPWSCASLSPYVPLILQGNGHTDTVPAGRTIPSTLEFIDGLKVIIRELRGL</sequence>